<organism evidence="1 2">
    <name type="scientific">Setaria italica</name>
    <name type="common">Foxtail millet</name>
    <name type="synonym">Panicum italicum</name>
    <dbReference type="NCBI Taxonomy" id="4555"/>
    <lineage>
        <taxon>Eukaryota</taxon>
        <taxon>Viridiplantae</taxon>
        <taxon>Streptophyta</taxon>
        <taxon>Embryophyta</taxon>
        <taxon>Tracheophyta</taxon>
        <taxon>Spermatophyta</taxon>
        <taxon>Magnoliopsida</taxon>
        <taxon>Liliopsida</taxon>
        <taxon>Poales</taxon>
        <taxon>Poaceae</taxon>
        <taxon>PACMAD clade</taxon>
        <taxon>Panicoideae</taxon>
        <taxon>Panicodae</taxon>
        <taxon>Paniceae</taxon>
        <taxon>Cenchrinae</taxon>
        <taxon>Setaria</taxon>
    </lineage>
</organism>
<dbReference type="AlphaFoldDB" id="K3Y1P5"/>
<dbReference type="Gramene" id="KQL10549">
    <property type="protein sequence ID" value="KQL10549"/>
    <property type="gene ID" value="SETIT_008111mg"/>
</dbReference>
<dbReference type="FunCoup" id="K3Y1P5">
    <property type="interactions" value="2"/>
</dbReference>
<dbReference type="EMBL" id="AGNK02002428">
    <property type="status" value="NOT_ANNOTATED_CDS"/>
    <property type="molecule type" value="Genomic_DNA"/>
</dbReference>
<reference evidence="2" key="1">
    <citation type="journal article" date="2012" name="Nat. Biotechnol.">
        <title>Reference genome sequence of the model plant Setaria.</title>
        <authorList>
            <person name="Bennetzen J.L."/>
            <person name="Schmutz J."/>
            <person name="Wang H."/>
            <person name="Percifield R."/>
            <person name="Hawkins J."/>
            <person name="Pontaroli A.C."/>
            <person name="Estep M."/>
            <person name="Feng L."/>
            <person name="Vaughn J.N."/>
            <person name="Grimwood J."/>
            <person name="Jenkins J."/>
            <person name="Barry K."/>
            <person name="Lindquist E."/>
            <person name="Hellsten U."/>
            <person name="Deshpande S."/>
            <person name="Wang X."/>
            <person name="Wu X."/>
            <person name="Mitros T."/>
            <person name="Triplett J."/>
            <person name="Yang X."/>
            <person name="Ye C.Y."/>
            <person name="Mauro-Herrera M."/>
            <person name="Wang L."/>
            <person name="Li P."/>
            <person name="Sharma M."/>
            <person name="Sharma R."/>
            <person name="Ronald P.C."/>
            <person name="Panaud O."/>
            <person name="Kellogg E.A."/>
            <person name="Brutnell T.P."/>
            <person name="Doust A.N."/>
            <person name="Tuskan G.A."/>
            <person name="Rokhsar D."/>
            <person name="Devos K.M."/>
        </authorList>
    </citation>
    <scope>NUCLEOTIDE SEQUENCE [LARGE SCALE GENOMIC DNA]</scope>
    <source>
        <strain evidence="2">cv. Yugu1</strain>
    </source>
</reference>
<evidence type="ECO:0000313" key="2">
    <source>
        <dbReference type="Proteomes" id="UP000004995"/>
    </source>
</evidence>
<dbReference type="eggNOG" id="ENOG502R4PR">
    <property type="taxonomic scope" value="Eukaryota"/>
</dbReference>
<keyword evidence="2" id="KW-1185">Reference proteome</keyword>
<dbReference type="Proteomes" id="UP000004995">
    <property type="component" value="Unassembled WGS sequence"/>
</dbReference>
<dbReference type="EnsemblPlants" id="KQL10549">
    <property type="protein sequence ID" value="KQL10549"/>
    <property type="gene ID" value="SETIT_008111mg"/>
</dbReference>
<dbReference type="CDD" id="cd04481">
    <property type="entry name" value="RPA1_DBD_B_like"/>
    <property type="match status" value="1"/>
</dbReference>
<name>K3Y1P5_SETIT</name>
<dbReference type="InterPro" id="IPR012340">
    <property type="entry name" value="NA-bd_OB-fold"/>
</dbReference>
<dbReference type="PANTHER" id="PTHR47165:SF4">
    <property type="entry name" value="OS03G0429900 PROTEIN"/>
    <property type="match status" value="1"/>
</dbReference>
<accession>K3Y1P5</accession>
<reference evidence="1" key="2">
    <citation type="submission" date="2018-08" db="UniProtKB">
        <authorList>
            <consortium name="EnsemblPlants"/>
        </authorList>
    </citation>
    <scope>IDENTIFICATION</scope>
    <source>
        <strain evidence="1">Yugu1</strain>
    </source>
</reference>
<sequence length="146" mass="17061">NNQINLVLWGSRATDFDAEGVHSVGQESPVVAIFVGMLLKSYKGSACKWYINEEIPEIEKFFDQYSSFRHAGEQQFKALEQQKNLEEKTVLQLRDMDPWEFEVTLLDLYVYLFKVWLLYLISTYEVSKVACEDRQALTLNFFLPSM</sequence>
<protein>
    <submittedName>
        <fullName evidence="1">Uncharacterized protein</fullName>
    </submittedName>
</protein>
<dbReference type="PANTHER" id="PTHR47165">
    <property type="entry name" value="OS03G0429900 PROTEIN"/>
    <property type="match status" value="1"/>
</dbReference>
<dbReference type="SUPFAM" id="SSF50249">
    <property type="entry name" value="Nucleic acid-binding proteins"/>
    <property type="match status" value="1"/>
</dbReference>
<dbReference type="HOGENOM" id="CLU_1782296_0_0_1"/>
<dbReference type="InParanoid" id="K3Y1P5"/>
<proteinExistence type="predicted"/>
<evidence type="ECO:0000313" key="1">
    <source>
        <dbReference type="EnsemblPlants" id="KQL10549"/>
    </source>
</evidence>
<dbReference type="Gene3D" id="2.40.50.140">
    <property type="entry name" value="Nucleic acid-binding proteins"/>
    <property type="match status" value="1"/>
</dbReference>